<feature type="compositionally biased region" description="Polar residues" evidence="1">
    <location>
        <begin position="434"/>
        <end position="443"/>
    </location>
</feature>
<gene>
    <name evidence="3" type="ORF">BLNAU_4535</name>
</gene>
<dbReference type="EMBL" id="JARBJD010000023">
    <property type="protein sequence ID" value="KAK2960319.1"/>
    <property type="molecule type" value="Genomic_DNA"/>
</dbReference>
<protein>
    <submittedName>
        <fullName evidence="3">Uncharacterized protein</fullName>
    </submittedName>
</protein>
<name>A0ABQ9Y9J4_9EUKA</name>
<evidence type="ECO:0000256" key="2">
    <source>
        <dbReference type="SAM" id="Phobius"/>
    </source>
</evidence>
<evidence type="ECO:0000256" key="1">
    <source>
        <dbReference type="SAM" id="MobiDB-lite"/>
    </source>
</evidence>
<organism evidence="3 4">
    <name type="scientific">Blattamonas nauphoetae</name>
    <dbReference type="NCBI Taxonomy" id="2049346"/>
    <lineage>
        <taxon>Eukaryota</taxon>
        <taxon>Metamonada</taxon>
        <taxon>Preaxostyla</taxon>
        <taxon>Oxymonadida</taxon>
        <taxon>Blattamonas</taxon>
    </lineage>
</organism>
<accession>A0ABQ9Y9J4</accession>
<reference evidence="3 4" key="1">
    <citation type="journal article" date="2022" name="bioRxiv">
        <title>Genomics of Preaxostyla Flagellates Illuminates Evolutionary Transitions and the Path Towards Mitochondrial Loss.</title>
        <authorList>
            <person name="Novak L.V.F."/>
            <person name="Treitli S.C."/>
            <person name="Pyrih J."/>
            <person name="Halakuc P."/>
            <person name="Pipaliya S.V."/>
            <person name="Vacek V."/>
            <person name="Brzon O."/>
            <person name="Soukal P."/>
            <person name="Eme L."/>
            <person name="Dacks J.B."/>
            <person name="Karnkowska A."/>
            <person name="Elias M."/>
            <person name="Hampl V."/>
        </authorList>
    </citation>
    <scope>NUCLEOTIDE SEQUENCE [LARGE SCALE GENOMIC DNA]</scope>
    <source>
        <strain evidence="3">NAU3</strain>
        <tissue evidence="3">Gut</tissue>
    </source>
</reference>
<keyword evidence="4" id="KW-1185">Reference proteome</keyword>
<dbReference type="Proteomes" id="UP001281761">
    <property type="component" value="Unassembled WGS sequence"/>
</dbReference>
<feature type="transmembrane region" description="Helical" evidence="2">
    <location>
        <begin position="521"/>
        <end position="539"/>
    </location>
</feature>
<feature type="region of interest" description="Disordered" evidence="1">
    <location>
        <begin position="390"/>
        <end position="470"/>
    </location>
</feature>
<comment type="caution">
    <text evidence="3">The sequence shown here is derived from an EMBL/GenBank/DDBJ whole genome shotgun (WGS) entry which is preliminary data.</text>
</comment>
<keyword evidence="2" id="KW-0812">Transmembrane</keyword>
<proteinExistence type="predicted"/>
<evidence type="ECO:0000313" key="3">
    <source>
        <dbReference type="EMBL" id="KAK2960319.1"/>
    </source>
</evidence>
<feature type="compositionally biased region" description="Basic residues" evidence="1">
    <location>
        <begin position="390"/>
        <end position="403"/>
    </location>
</feature>
<evidence type="ECO:0000313" key="4">
    <source>
        <dbReference type="Proteomes" id="UP001281761"/>
    </source>
</evidence>
<keyword evidence="2" id="KW-1133">Transmembrane helix</keyword>
<keyword evidence="2" id="KW-0472">Membrane</keyword>
<sequence length="614" mass="68871">MFHQHCHVTGVNSPLPSIITCPITPPRRVSVALHTRLVDSPVCDLNVAFHSQTDNLDSIGLHTPPPSLKNRKYSHLSKEEPVEGLLISLHSSISQTKLPKSPFSHSNIRNSPNRPLLDSQTLSHAQTSPDLLVLMFEYSFGLQTQEVVELLTFKPFELQLLFEFVDEEQYQTHSISSSILFLNHSEEIVKLCGDDSTTISFIAQILTLSITNSSDIVAEYSSAGQITFSESMLELDKTNEVFEQLWLKKTEEHTHKLVSTAIQSSLTLDSIPEKYESLFVLSVPLLQRSISFLLHLWTVFASLVEGNPQQIPRLSLFQFLLSLSDVPETEVLTSYTLSSTKEGVSAPSHLLDSLLTATPVFLFCPLHSSAMEIGEQSVWAGEVDLLKRKQRQAKDKRRKIHTRRKEEKNKRQMVANQKKEDEDATAQPDEMEQNQECPSSQHTPGLRLSTKHPLSSPIHTDISHHTPCHSNHNVQSPPDFDAEWHLVFACLGFGGHHCVLGGWMENEKGGKQNEFELMTQHIGLVIVNSLVGMNLLSFIRKEMKTRTIKLVTLNPTRIVDNAQSELIVVFFPPLCSTGLDETKRAPNAFEMSVVGFDEFSIEPLFVTAGETSML</sequence>